<sequence>MLGTTQMENSFAEKALWVLADTKLTGSQQCALATKKANSILGCIRQTLVRPHLEYCVQFWAPEYRRDMGHTGESPTKSHKDDEGTRASFLLRGLGLFSLAKRRLRGDLINDYKYLKEECKEDGARLFPVVPSDRTRGNEHKLKHRRLVHSEHQETLFPLVTKQWHRLPREVVESPSLEILKSHLDMVLRNWLWGPERAGQCPCKDNIITERLWKLREVHYHWRKTNGVSIFKKRSQRLYGRLQASMPHFGPSRNQSESSWSTWEEEAVTEKQSAWIYQGFCECLTQYFCTENKKQWSGLKDNSMHKKMEVAKSTLKFGEHNTLGETADTLTGRPDIYSNLDRLAEWGNRNLMKFNKDKCKVPPLGMQSGDQLCKKVSKRAWQKTRSNSILDCMNSSLASRSIQDIILFYWALIRLHFEKDIDKLKQVQQKTTKMVTGLEHFPCEKQLREQGFCALENRRLWEDLKAAFQHL</sequence>
<dbReference type="AlphaFoldDB" id="A0AAN7PT22"/>
<keyword evidence="2" id="KW-1185">Reference proteome</keyword>
<dbReference type="PANTHER" id="PTHR33332">
    <property type="entry name" value="REVERSE TRANSCRIPTASE DOMAIN-CONTAINING PROTEIN"/>
    <property type="match status" value="1"/>
</dbReference>
<reference evidence="1 2" key="1">
    <citation type="journal article" date="2023" name="J. Hered.">
        <title>Chromosome-level genome of the wood stork (Mycteria americana) provides insight into avian chromosome evolution.</title>
        <authorList>
            <person name="Flamio R. Jr."/>
            <person name="Ramstad K.M."/>
        </authorList>
    </citation>
    <scope>NUCLEOTIDE SEQUENCE [LARGE SCALE GENOMIC DNA]</scope>
    <source>
        <strain evidence="1">JAX WOST 10</strain>
    </source>
</reference>
<gene>
    <name evidence="1" type="ORF">QYF61_013757</name>
</gene>
<proteinExistence type="predicted"/>
<dbReference type="Proteomes" id="UP001333110">
    <property type="component" value="Unassembled WGS sequence"/>
</dbReference>
<name>A0AAN7PT22_MYCAM</name>
<organism evidence="1 2">
    <name type="scientific">Mycteria americana</name>
    <name type="common">Wood stork</name>
    <dbReference type="NCBI Taxonomy" id="33587"/>
    <lineage>
        <taxon>Eukaryota</taxon>
        <taxon>Metazoa</taxon>
        <taxon>Chordata</taxon>
        <taxon>Craniata</taxon>
        <taxon>Vertebrata</taxon>
        <taxon>Euteleostomi</taxon>
        <taxon>Archelosauria</taxon>
        <taxon>Archosauria</taxon>
        <taxon>Dinosauria</taxon>
        <taxon>Saurischia</taxon>
        <taxon>Theropoda</taxon>
        <taxon>Coelurosauria</taxon>
        <taxon>Aves</taxon>
        <taxon>Neognathae</taxon>
        <taxon>Neoaves</taxon>
        <taxon>Aequornithes</taxon>
        <taxon>Ciconiiformes</taxon>
        <taxon>Ciconiidae</taxon>
        <taxon>Mycteria</taxon>
    </lineage>
</organism>
<accession>A0AAN7PT22</accession>
<evidence type="ECO:0000313" key="1">
    <source>
        <dbReference type="EMBL" id="KAK4830828.1"/>
    </source>
</evidence>
<evidence type="ECO:0000313" key="2">
    <source>
        <dbReference type="Proteomes" id="UP001333110"/>
    </source>
</evidence>
<dbReference type="EMBL" id="JAUNZN010000001">
    <property type="protein sequence ID" value="KAK4830828.1"/>
    <property type="molecule type" value="Genomic_DNA"/>
</dbReference>
<protein>
    <submittedName>
        <fullName evidence="1">Uncharacterized protein</fullName>
    </submittedName>
</protein>
<comment type="caution">
    <text evidence="1">The sequence shown here is derived from an EMBL/GenBank/DDBJ whole genome shotgun (WGS) entry which is preliminary data.</text>
</comment>